<dbReference type="InterPro" id="IPR036182">
    <property type="entry name" value="PCuAC_sf"/>
</dbReference>
<accession>A0A5C5UEG1</accession>
<dbReference type="PANTHER" id="PTHR36302:SF1">
    <property type="entry name" value="COPPER CHAPERONE PCU(A)C"/>
    <property type="match status" value="1"/>
</dbReference>
<organism evidence="3 4">
    <name type="scientific">Corynebacterium canis</name>
    <dbReference type="NCBI Taxonomy" id="679663"/>
    <lineage>
        <taxon>Bacteria</taxon>
        <taxon>Bacillati</taxon>
        <taxon>Actinomycetota</taxon>
        <taxon>Actinomycetes</taxon>
        <taxon>Mycobacteriales</taxon>
        <taxon>Corynebacteriaceae</taxon>
        <taxon>Corynebacterium</taxon>
    </lineage>
</organism>
<name>A0A5C5UEG1_9CORY</name>
<keyword evidence="4" id="KW-1185">Reference proteome</keyword>
<feature type="chain" id="PRO_5039421796" evidence="2">
    <location>
        <begin position="23"/>
        <end position="212"/>
    </location>
</feature>
<reference evidence="3 4" key="1">
    <citation type="submission" date="2019-08" db="EMBL/GenBank/DDBJ databases">
        <authorList>
            <person name="Lei W."/>
        </authorList>
    </citation>
    <scope>NUCLEOTIDE SEQUENCE [LARGE SCALE GENOMIC DNA]</scope>
    <source>
        <strain evidence="3 4">CCUG 58627</strain>
    </source>
</reference>
<keyword evidence="2" id="KW-0732">Signal</keyword>
<feature type="signal peptide" evidence="2">
    <location>
        <begin position="1"/>
        <end position="22"/>
    </location>
</feature>
<dbReference type="AlphaFoldDB" id="A0A5C5UEG1"/>
<evidence type="ECO:0000313" key="3">
    <source>
        <dbReference type="EMBL" id="TWT24574.1"/>
    </source>
</evidence>
<feature type="region of interest" description="Disordered" evidence="1">
    <location>
        <begin position="173"/>
        <end position="212"/>
    </location>
</feature>
<dbReference type="PROSITE" id="PS51257">
    <property type="entry name" value="PROKAR_LIPOPROTEIN"/>
    <property type="match status" value="1"/>
</dbReference>
<dbReference type="RefSeq" id="WP_146324565.1">
    <property type="nucleotide sequence ID" value="NZ_BAABLR010000020.1"/>
</dbReference>
<evidence type="ECO:0000256" key="2">
    <source>
        <dbReference type="SAM" id="SignalP"/>
    </source>
</evidence>
<sequence length="212" mass="21855">MTSRHVSRVGITVVAAAALALAGCTNSAEDQATSASSAMSSATSAMESSSSAAMASDAQVELRDGFVKAKPADKPMTAIFGTLANNGDKDITVESFSSSLSGVGKYEIHETVDGTMRMKEGGIVIPAGGTYELKPGGDHLMLMDIADAIEAGDTVDLMLKTADGEEVTIKDLPVRTIGSGEEDYGSDGSVQGNSGMDHMEHSESNSHDGHNH</sequence>
<dbReference type="Proteomes" id="UP000320791">
    <property type="component" value="Unassembled WGS sequence"/>
</dbReference>
<dbReference type="Gene3D" id="2.60.40.1890">
    <property type="entry name" value="PCu(A)C copper chaperone"/>
    <property type="match status" value="1"/>
</dbReference>
<dbReference type="OrthoDB" id="9796962at2"/>
<feature type="compositionally biased region" description="Basic and acidic residues" evidence="1">
    <location>
        <begin position="197"/>
        <end position="212"/>
    </location>
</feature>
<dbReference type="SUPFAM" id="SSF110087">
    <property type="entry name" value="DR1885-like metal-binding protein"/>
    <property type="match status" value="1"/>
</dbReference>
<evidence type="ECO:0000313" key="4">
    <source>
        <dbReference type="Proteomes" id="UP000320791"/>
    </source>
</evidence>
<proteinExistence type="predicted"/>
<dbReference type="InterPro" id="IPR058248">
    <property type="entry name" value="Lxx211020-like"/>
</dbReference>
<gene>
    <name evidence="3" type="ORF">FRX94_07765</name>
</gene>
<comment type="caution">
    <text evidence="3">The sequence shown here is derived from an EMBL/GenBank/DDBJ whole genome shotgun (WGS) entry which is preliminary data.</text>
</comment>
<dbReference type="Pfam" id="PF04314">
    <property type="entry name" value="PCuAC"/>
    <property type="match status" value="1"/>
</dbReference>
<dbReference type="EMBL" id="VOHM01000015">
    <property type="protein sequence ID" value="TWT24574.1"/>
    <property type="molecule type" value="Genomic_DNA"/>
</dbReference>
<evidence type="ECO:0000256" key="1">
    <source>
        <dbReference type="SAM" id="MobiDB-lite"/>
    </source>
</evidence>
<protein>
    <submittedName>
        <fullName evidence="3">Copper chaperone PCu(A)C</fullName>
    </submittedName>
</protein>
<dbReference type="PANTHER" id="PTHR36302">
    <property type="entry name" value="BLR7088 PROTEIN"/>
    <property type="match status" value="1"/>
</dbReference>
<dbReference type="InterPro" id="IPR007410">
    <property type="entry name" value="LpqE-like"/>
</dbReference>